<dbReference type="GO" id="GO:0003677">
    <property type="term" value="F:DNA binding"/>
    <property type="evidence" value="ECO:0007669"/>
    <property type="project" value="UniProtKB-UniRule"/>
</dbReference>
<protein>
    <submittedName>
        <fullName evidence="6">Transcriptional regulator, AcrR family</fullName>
    </submittedName>
</protein>
<feature type="domain" description="HTH tetR-type" evidence="5">
    <location>
        <begin position="17"/>
        <end position="77"/>
    </location>
</feature>
<dbReference type="PANTHER" id="PTHR47506:SF1">
    <property type="entry name" value="HTH-TYPE TRANSCRIPTIONAL REGULATOR YJDC"/>
    <property type="match status" value="1"/>
</dbReference>
<dbReference type="SUPFAM" id="SSF48498">
    <property type="entry name" value="Tetracyclin repressor-like, C-terminal domain"/>
    <property type="match status" value="1"/>
</dbReference>
<feature type="DNA-binding region" description="H-T-H motif" evidence="4">
    <location>
        <begin position="40"/>
        <end position="59"/>
    </location>
</feature>
<dbReference type="SUPFAM" id="SSF46689">
    <property type="entry name" value="Homeodomain-like"/>
    <property type="match status" value="1"/>
</dbReference>
<dbReference type="Pfam" id="PF00440">
    <property type="entry name" value="TetR_N"/>
    <property type="match status" value="1"/>
</dbReference>
<dbReference type="EMBL" id="CP027750">
    <property type="protein sequence ID" value="AZE30101.1"/>
    <property type="molecule type" value="Genomic_DNA"/>
</dbReference>
<evidence type="ECO:0000313" key="6">
    <source>
        <dbReference type="EMBL" id="AZE30101.1"/>
    </source>
</evidence>
<dbReference type="AlphaFoldDB" id="A0AAD0ZDU6"/>
<accession>A0AAD0ZDU6</accession>
<dbReference type="RefSeq" id="WP_103330682.1">
    <property type="nucleotide sequence ID" value="NZ_CP027749.1"/>
</dbReference>
<dbReference type="Gene3D" id="1.10.357.10">
    <property type="entry name" value="Tetracycline Repressor, domain 2"/>
    <property type="match status" value="1"/>
</dbReference>
<keyword evidence="1" id="KW-0805">Transcription regulation</keyword>
<dbReference type="InterPro" id="IPR036271">
    <property type="entry name" value="Tet_transcr_reg_TetR-rel_C_sf"/>
</dbReference>
<evidence type="ECO:0000256" key="3">
    <source>
        <dbReference type="ARBA" id="ARBA00023163"/>
    </source>
</evidence>
<dbReference type="InterPro" id="IPR009057">
    <property type="entry name" value="Homeodomain-like_sf"/>
</dbReference>
<reference evidence="6 7" key="1">
    <citation type="submission" date="2018-03" db="EMBL/GenBank/DDBJ databases">
        <title>Diversity of phytobeneficial traits revealed by whole-genome analysis of worldwide-isolated phenazine-producing Pseudomonas spp.</title>
        <authorList>
            <person name="Biessy A."/>
            <person name="Novinscak A."/>
            <person name="Blom J."/>
            <person name="Leger G."/>
            <person name="Thomashow L.S."/>
            <person name="Cazorla F.M."/>
            <person name="Josic D."/>
            <person name="Filion M."/>
        </authorList>
    </citation>
    <scope>NUCLEOTIDE SEQUENCE [LARGE SCALE GENOMIC DNA]</scope>
    <source>
        <strain evidence="6 7">ChPhzS24</strain>
    </source>
</reference>
<keyword evidence="3" id="KW-0804">Transcription</keyword>
<evidence type="ECO:0000256" key="2">
    <source>
        <dbReference type="ARBA" id="ARBA00023125"/>
    </source>
</evidence>
<dbReference type="Pfam" id="PF16925">
    <property type="entry name" value="TetR_C_13"/>
    <property type="match status" value="1"/>
</dbReference>
<dbReference type="InterPro" id="IPR011075">
    <property type="entry name" value="TetR_C"/>
</dbReference>
<name>A0AAD0ZDU6_9PSED</name>
<dbReference type="PANTHER" id="PTHR47506">
    <property type="entry name" value="TRANSCRIPTIONAL REGULATORY PROTEIN"/>
    <property type="match status" value="1"/>
</dbReference>
<evidence type="ECO:0000259" key="5">
    <source>
        <dbReference type="PROSITE" id="PS50977"/>
    </source>
</evidence>
<evidence type="ECO:0000256" key="4">
    <source>
        <dbReference type="PROSITE-ProRule" id="PRU00335"/>
    </source>
</evidence>
<dbReference type="Proteomes" id="UP000280455">
    <property type="component" value="Chromosome"/>
</dbReference>
<sequence>MINNPAAVVRRRGRPIAFDRDQVLALAAEVFWRLGYEGASMPELSAAMGITVQSLYAAFRSKAELYQQALLHYQRSTGAFAERALREEADVVDGFLRLLREAAHEHSLPGRPRGCMISTATLTCAVENDAIREFVSALRANTLQAFEAHIEQGIASGQLRADTQAAALARYIGAIIQGMSVQAQDGADCAALLAIGELAGREIQRARA</sequence>
<keyword evidence="2 4" id="KW-0238">DNA-binding</keyword>
<dbReference type="Gene3D" id="1.10.10.60">
    <property type="entry name" value="Homeodomain-like"/>
    <property type="match status" value="1"/>
</dbReference>
<evidence type="ECO:0000256" key="1">
    <source>
        <dbReference type="ARBA" id="ARBA00023015"/>
    </source>
</evidence>
<dbReference type="InterPro" id="IPR001647">
    <property type="entry name" value="HTH_TetR"/>
</dbReference>
<proteinExistence type="predicted"/>
<gene>
    <name evidence="6" type="ORF">C4K07_3316</name>
</gene>
<dbReference type="PROSITE" id="PS50977">
    <property type="entry name" value="HTH_TETR_2"/>
    <property type="match status" value="1"/>
</dbReference>
<organism evidence="6 7">
    <name type="scientific">Pseudomonas chlororaphis subsp. aureofaciens</name>
    <dbReference type="NCBI Taxonomy" id="587851"/>
    <lineage>
        <taxon>Bacteria</taxon>
        <taxon>Pseudomonadati</taxon>
        <taxon>Pseudomonadota</taxon>
        <taxon>Gammaproteobacteria</taxon>
        <taxon>Pseudomonadales</taxon>
        <taxon>Pseudomonadaceae</taxon>
        <taxon>Pseudomonas</taxon>
    </lineage>
</organism>
<evidence type="ECO:0000313" key="7">
    <source>
        <dbReference type="Proteomes" id="UP000280455"/>
    </source>
</evidence>